<dbReference type="RefSeq" id="WP_344481928.1">
    <property type="nucleotide sequence ID" value="NZ_BAAAQX010000017.1"/>
</dbReference>
<name>A0ABP5PGR5_9ACTN</name>
<evidence type="ECO:0000313" key="1">
    <source>
        <dbReference type="EMBL" id="GAA2210699.1"/>
    </source>
</evidence>
<evidence type="ECO:0000313" key="2">
    <source>
        <dbReference type="Proteomes" id="UP001499843"/>
    </source>
</evidence>
<proteinExistence type="predicted"/>
<gene>
    <name evidence="1" type="ORF">GCM10009850_061580</name>
</gene>
<comment type="caution">
    <text evidence="1">The sequence shown here is derived from an EMBL/GenBank/DDBJ whole genome shotgun (WGS) entry which is preliminary data.</text>
</comment>
<keyword evidence="2" id="KW-1185">Reference proteome</keyword>
<protein>
    <submittedName>
        <fullName evidence="1">Uncharacterized protein</fullName>
    </submittedName>
</protein>
<reference evidence="2" key="1">
    <citation type="journal article" date="2019" name="Int. J. Syst. Evol. Microbiol.">
        <title>The Global Catalogue of Microorganisms (GCM) 10K type strain sequencing project: providing services to taxonomists for standard genome sequencing and annotation.</title>
        <authorList>
            <consortium name="The Broad Institute Genomics Platform"/>
            <consortium name="The Broad Institute Genome Sequencing Center for Infectious Disease"/>
            <person name="Wu L."/>
            <person name="Ma J."/>
        </authorList>
    </citation>
    <scope>NUCLEOTIDE SEQUENCE [LARGE SCALE GENOMIC DNA]</scope>
    <source>
        <strain evidence="2">JCM 16114</strain>
    </source>
</reference>
<dbReference type="EMBL" id="BAAAQX010000017">
    <property type="protein sequence ID" value="GAA2210699.1"/>
    <property type="molecule type" value="Genomic_DNA"/>
</dbReference>
<accession>A0ABP5PGR5</accession>
<dbReference type="Proteomes" id="UP001499843">
    <property type="component" value="Unassembled WGS sequence"/>
</dbReference>
<organism evidence="1 2">
    <name type="scientific">Nonomuraea monospora</name>
    <dbReference type="NCBI Taxonomy" id="568818"/>
    <lineage>
        <taxon>Bacteria</taxon>
        <taxon>Bacillati</taxon>
        <taxon>Actinomycetota</taxon>
        <taxon>Actinomycetes</taxon>
        <taxon>Streptosporangiales</taxon>
        <taxon>Streptosporangiaceae</taxon>
        <taxon>Nonomuraea</taxon>
    </lineage>
</organism>
<sequence length="90" mass="9860">MTGTPFETEWPLAGRQLDALRSTYPAWEIHFRVDAPGTARWTAVLLRPMTAQLSAQGVLESIGCSDAITLASTLARQASLLHSPHNPRFT</sequence>